<evidence type="ECO:0000256" key="4">
    <source>
        <dbReference type="ARBA" id="ARBA00022989"/>
    </source>
</evidence>
<dbReference type="CDD" id="cd06579">
    <property type="entry name" value="TM_PBP1_transp_AraH_like"/>
    <property type="match status" value="1"/>
</dbReference>
<dbReference type="PANTHER" id="PTHR32196">
    <property type="entry name" value="ABC TRANSPORTER PERMEASE PROTEIN YPHD-RELATED-RELATED"/>
    <property type="match status" value="1"/>
</dbReference>
<keyword evidence="4 6" id="KW-1133">Transmembrane helix</keyword>
<comment type="subcellular location">
    <subcellularLocation>
        <location evidence="1">Cell membrane</location>
        <topology evidence="1">Multi-pass membrane protein</topology>
    </subcellularLocation>
</comment>
<evidence type="ECO:0000256" key="2">
    <source>
        <dbReference type="ARBA" id="ARBA00022475"/>
    </source>
</evidence>
<dbReference type="GO" id="GO:0022857">
    <property type="term" value="F:transmembrane transporter activity"/>
    <property type="evidence" value="ECO:0007669"/>
    <property type="project" value="InterPro"/>
</dbReference>
<dbReference type="OrthoDB" id="368246at2"/>
<evidence type="ECO:0000256" key="3">
    <source>
        <dbReference type="ARBA" id="ARBA00022692"/>
    </source>
</evidence>
<dbReference type="HOGENOM" id="CLU_028880_2_2_12"/>
<feature type="transmembrane region" description="Helical" evidence="6">
    <location>
        <begin position="20"/>
        <end position="38"/>
    </location>
</feature>
<evidence type="ECO:0000313" key="7">
    <source>
        <dbReference type="EMBL" id="AEF81393.1"/>
    </source>
</evidence>
<dbReference type="EMBL" id="CP001841">
    <property type="protein sequence ID" value="AEF81393.1"/>
    <property type="molecule type" value="Genomic_DNA"/>
</dbReference>
<feature type="transmembrane region" description="Helical" evidence="6">
    <location>
        <begin position="50"/>
        <end position="69"/>
    </location>
</feature>
<evidence type="ECO:0000256" key="5">
    <source>
        <dbReference type="ARBA" id="ARBA00023136"/>
    </source>
</evidence>
<dbReference type="Proteomes" id="UP000009222">
    <property type="component" value="Chromosome"/>
</dbReference>
<dbReference type="InParanoid" id="F5YA46"/>
<keyword evidence="5 6" id="KW-0472">Membrane</keyword>
<organism evidence="7 8">
    <name type="scientific">Leadbettera azotonutricia (strain ATCC BAA-888 / DSM 13862 / ZAS-9)</name>
    <name type="common">Treponema azotonutricium</name>
    <dbReference type="NCBI Taxonomy" id="545695"/>
    <lineage>
        <taxon>Bacteria</taxon>
        <taxon>Pseudomonadati</taxon>
        <taxon>Spirochaetota</taxon>
        <taxon>Spirochaetia</taxon>
        <taxon>Spirochaetales</taxon>
        <taxon>Breznakiellaceae</taxon>
        <taxon>Leadbettera</taxon>
    </lineage>
</organism>
<feature type="transmembrane region" description="Helical" evidence="6">
    <location>
        <begin position="318"/>
        <end position="338"/>
    </location>
</feature>
<dbReference type="AlphaFoldDB" id="F5YA46"/>
<sequence>MGIKLNGIQRAFRARGVGQVIVVSGFLIVLLAIFQMLNNNFLGPRNIQNLLRQIAPFIIVGIAQSYVLITGNIDLSIGSVLGMSCMISATLMTHNVPPVFAAGIALIACMVVGVANGFLVAQFKLPPFIATLGTMTIARGIAQISNGSRNTRAIDSSENYKLISPEAAESLRSQIEAFKNFFYYHKFGFLFSTIIIALVIWFIFNFILTSTKIGRHMYAVGSNIEAAKMSGISVLKVTMVAYVVSALCAGVVGLIQTAQSGTGDMSAGNTYELYAVAASVIGGVSTLGGQGILLGTIVGAAIWSTLSNGLSLANVPIAIQNITVGIIVVISVLSDVIIRQRKK</sequence>
<keyword evidence="2" id="KW-1003">Cell membrane</keyword>
<feature type="transmembrane region" description="Helical" evidence="6">
    <location>
        <begin position="273"/>
        <end position="306"/>
    </location>
</feature>
<keyword evidence="3 6" id="KW-0812">Transmembrane</keyword>
<dbReference type="Pfam" id="PF02653">
    <property type="entry name" value="BPD_transp_2"/>
    <property type="match status" value="1"/>
</dbReference>
<name>F5YA46_LEAAZ</name>
<dbReference type="RefSeq" id="WP_015710031.1">
    <property type="nucleotide sequence ID" value="NC_015577.1"/>
</dbReference>
<evidence type="ECO:0000256" key="1">
    <source>
        <dbReference type="ARBA" id="ARBA00004651"/>
    </source>
</evidence>
<reference evidence="7 8" key="2">
    <citation type="journal article" date="2011" name="ISME J.">
        <title>RNA-seq reveals cooperative metabolic interactions between two termite-gut spirochete species in co-culture.</title>
        <authorList>
            <person name="Rosenthal A.Z."/>
            <person name="Matson E.G."/>
            <person name="Eldar A."/>
            <person name="Leadbetter J.R."/>
        </authorList>
    </citation>
    <scope>NUCLEOTIDE SEQUENCE [LARGE SCALE GENOMIC DNA]</scope>
    <source>
        <strain evidence="8">ATCC BAA-888 / DSM 13862 / ZAS-9</strain>
    </source>
</reference>
<feature type="transmembrane region" description="Helical" evidence="6">
    <location>
        <begin position="239"/>
        <end position="261"/>
    </location>
</feature>
<evidence type="ECO:0000313" key="8">
    <source>
        <dbReference type="Proteomes" id="UP000009222"/>
    </source>
</evidence>
<dbReference type="eggNOG" id="COG1172">
    <property type="taxonomic scope" value="Bacteria"/>
</dbReference>
<feature type="transmembrane region" description="Helical" evidence="6">
    <location>
        <begin position="99"/>
        <end position="119"/>
    </location>
</feature>
<accession>F5YA46</accession>
<dbReference type="KEGG" id="taz:TREAZ_2014"/>
<feature type="transmembrane region" description="Helical" evidence="6">
    <location>
        <begin position="187"/>
        <end position="208"/>
    </location>
</feature>
<dbReference type="STRING" id="545695.TREAZ_2014"/>
<dbReference type="InterPro" id="IPR001851">
    <property type="entry name" value="ABC_transp_permease"/>
</dbReference>
<proteinExistence type="predicted"/>
<feature type="transmembrane region" description="Helical" evidence="6">
    <location>
        <begin position="75"/>
        <end position="92"/>
    </location>
</feature>
<protein>
    <submittedName>
        <fullName evidence="7">Ribose transport system permease protein RbsC</fullName>
    </submittedName>
</protein>
<dbReference type="GO" id="GO:0005886">
    <property type="term" value="C:plasma membrane"/>
    <property type="evidence" value="ECO:0007669"/>
    <property type="project" value="UniProtKB-SubCell"/>
</dbReference>
<evidence type="ECO:0000256" key="6">
    <source>
        <dbReference type="SAM" id="Phobius"/>
    </source>
</evidence>
<gene>
    <name evidence="7" type="ordered locus">TREAZ_2014</name>
</gene>
<reference evidence="8" key="1">
    <citation type="submission" date="2009-12" db="EMBL/GenBank/DDBJ databases">
        <title>Complete sequence of Treponema azotonutricium strain ZAS-9.</title>
        <authorList>
            <person name="Tetu S.G."/>
            <person name="Matson E."/>
            <person name="Ren Q."/>
            <person name="Seshadri R."/>
            <person name="Elbourne L."/>
            <person name="Hassan K.A."/>
            <person name="Durkin A."/>
            <person name="Radune D."/>
            <person name="Mohamoud Y."/>
            <person name="Shay R."/>
            <person name="Jin S."/>
            <person name="Zhang X."/>
            <person name="Lucey K."/>
            <person name="Ballor N.R."/>
            <person name="Ottesen E."/>
            <person name="Rosenthal R."/>
            <person name="Allen A."/>
            <person name="Leadbetter J.R."/>
            <person name="Paulsen I.T."/>
        </authorList>
    </citation>
    <scope>NUCLEOTIDE SEQUENCE [LARGE SCALE GENOMIC DNA]</scope>
    <source>
        <strain evidence="8">ATCC BAA-888 / DSM 13862 / ZAS-9</strain>
    </source>
</reference>
<keyword evidence="8" id="KW-1185">Reference proteome</keyword>